<dbReference type="InterPro" id="IPR039662">
    <property type="entry name" value="Cohesin_Scc3/SA"/>
</dbReference>
<dbReference type="OMA" id="FAICEES"/>
<comment type="caution">
    <text evidence="4">The sequence shown here is derived from an EMBL/GenBank/DDBJ whole genome shotgun (WGS) entry which is preliminary data.</text>
</comment>
<dbReference type="EMBL" id="MCFI01000003">
    <property type="protein sequence ID" value="ORY86084.1"/>
    <property type="molecule type" value="Genomic_DNA"/>
</dbReference>
<evidence type="ECO:0000259" key="3">
    <source>
        <dbReference type="PROSITE" id="PS51425"/>
    </source>
</evidence>
<dbReference type="GO" id="GO:0007062">
    <property type="term" value="P:sister chromatid cohesion"/>
    <property type="evidence" value="ECO:0007669"/>
    <property type="project" value="UniProtKB-ARBA"/>
</dbReference>
<dbReference type="InterPro" id="IPR013721">
    <property type="entry name" value="STAG"/>
</dbReference>
<keyword evidence="5" id="KW-1185">Reference proteome</keyword>
<gene>
    <name evidence="4" type="ORF">BCR37DRAFT_203472</name>
</gene>
<dbReference type="GO" id="GO:0003682">
    <property type="term" value="F:chromatin binding"/>
    <property type="evidence" value="ECO:0007669"/>
    <property type="project" value="TreeGrafter"/>
</dbReference>
<feature type="coiled-coil region" evidence="1">
    <location>
        <begin position="740"/>
        <end position="767"/>
    </location>
</feature>
<dbReference type="Pfam" id="PF08514">
    <property type="entry name" value="STAG"/>
    <property type="match status" value="1"/>
</dbReference>
<sequence>MARRSARVAVAEAQNLNELSSQDSADEEDVRSEVGASLNKRSRSTTKRPVKKRKTSQQGTAHSGEADEDVDPESGVCDLYQAIIDPETSLQTLVSDFLDSYRDEPAESMTQLVQMILNACGTKQTVTAFDIEDVETVPETLMQLQEHLTGTDRSKVRLTADSYPLVSREKQFKVFRKQLCDFVQNLISQCRDRKLLFDQESELMQVFETWTVSMSSSTLRAFRHTSTAICLATITALVDCHAILLREIATLQKQQTTLQKTSGQKGNAKLAANKKALQSKDSVFLEIKTMINNYFDSVFVHRYRDTDGKIRSECIKELGLWMQRLPSVFFQGAYLRYLGWILSDVNAATRLEVVRTLSKLYGIEEFTANLRHFTSKFKDRILAMALSDADIAVRCATLQTADKMRQRGLLEDDDLESLVSCILDSEPRIRDATRPLLQGILQERSDALVDDALGGDAGSDAAVVVPFKVMASTLLQICGPGKKNHASSASIQSPLLPLHTAVNLAATTAIKGLAGFEFQILSDYILKEESIDEKQNSLLQSTSAEEGVLLEILLAVAESSLAHGKMDDEEDLDILRGAIVSSVGDLLQRHTDASKVNSIARLCLLVDGTAFADARAQAAFETQLASLARFFMTHGEPFLLYSVGQVLLHFSSQESLARFVEDLIMDLMHEVREALLARDPGVSLESLLLRMSILSGLHNCVTVFERPEAVFDVIRRASSTFNAPIANAARICLRNYFMWKVKAARNESNLREEVRELRDRLINLYKEQIGAGQLDVAPSLVELETIFAICEESNVESADCGEAAKAVAQSFIKATKRFGSMAGTKEAADVEALAHALSLDLDDEFSDDEAEGEEELPVDEDSARDEILVKLEADICSMAGLIIRAVTMKQMDAAFASLLTANKGKLGPSFDRMLRELPVS</sequence>
<keyword evidence="1" id="KW-0175">Coiled coil</keyword>
<dbReference type="PANTHER" id="PTHR11199">
    <property type="entry name" value="STROMAL ANTIGEN"/>
    <property type="match status" value="1"/>
</dbReference>
<dbReference type="GeneID" id="63782969"/>
<feature type="region of interest" description="Disordered" evidence="2">
    <location>
        <begin position="1"/>
        <end position="73"/>
    </location>
</feature>
<dbReference type="STRING" id="56484.A0A1Y2FS04"/>
<dbReference type="InterPro" id="IPR016024">
    <property type="entry name" value="ARM-type_fold"/>
</dbReference>
<evidence type="ECO:0000313" key="4">
    <source>
        <dbReference type="EMBL" id="ORY86084.1"/>
    </source>
</evidence>
<evidence type="ECO:0000256" key="2">
    <source>
        <dbReference type="SAM" id="MobiDB-lite"/>
    </source>
</evidence>
<protein>
    <submittedName>
        <fullName evidence="4">STAG domain-domain-containing protein</fullName>
    </submittedName>
</protein>
<dbReference type="InterPro" id="IPR011989">
    <property type="entry name" value="ARM-like"/>
</dbReference>
<dbReference type="GO" id="GO:0000785">
    <property type="term" value="C:chromatin"/>
    <property type="evidence" value="ECO:0007669"/>
    <property type="project" value="TreeGrafter"/>
</dbReference>
<feature type="compositionally biased region" description="Polar residues" evidence="2">
    <location>
        <begin position="14"/>
        <end position="23"/>
    </location>
</feature>
<name>A0A1Y2FS04_PROLT</name>
<dbReference type="GO" id="GO:0005634">
    <property type="term" value="C:nucleus"/>
    <property type="evidence" value="ECO:0007669"/>
    <property type="project" value="TreeGrafter"/>
</dbReference>
<evidence type="ECO:0000313" key="5">
    <source>
        <dbReference type="Proteomes" id="UP000193685"/>
    </source>
</evidence>
<dbReference type="GO" id="GO:0008278">
    <property type="term" value="C:cohesin complex"/>
    <property type="evidence" value="ECO:0007669"/>
    <property type="project" value="TreeGrafter"/>
</dbReference>
<feature type="compositionally biased region" description="Basic residues" evidence="2">
    <location>
        <begin position="40"/>
        <end position="55"/>
    </location>
</feature>
<dbReference type="SUPFAM" id="SSF48371">
    <property type="entry name" value="ARM repeat"/>
    <property type="match status" value="1"/>
</dbReference>
<organism evidence="4 5">
    <name type="scientific">Protomyces lactucae-debilis</name>
    <dbReference type="NCBI Taxonomy" id="2754530"/>
    <lineage>
        <taxon>Eukaryota</taxon>
        <taxon>Fungi</taxon>
        <taxon>Dikarya</taxon>
        <taxon>Ascomycota</taxon>
        <taxon>Taphrinomycotina</taxon>
        <taxon>Taphrinomycetes</taxon>
        <taxon>Taphrinales</taxon>
        <taxon>Protomycetaceae</taxon>
        <taxon>Protomyces</taxon>
    </lineage>
</organism>
<feature type="domain" description="SCD" evidence="3">
    <location>
        <begin position="299"/>
        <end position="384"/>
    </location>
</feature>
<dbReference type="AlphaFoldDB" id="A0A1Y2FS04"/>
<dbReference type="Gene3D" id="1.25.10.10">
    <property type="entry name" value="Leucine-rich Repeat Variant"/>
    <property type="match status" value="1"/>
</dbReference>
<dbReference type="PROSITE" id="PS51425">
    <property type="entry name" value="SCD"/>
    <property type="match status" value="1"/>
</dbReference>
<accession>A0A1Y2FS04</accession>
<evidence type="ECO:0000256" key="1">
    <source>
        <dbReference type="SAM" id="Coils"/>
    </source>
</evidence>
<dbReference type="InterPro" id="IPR020839">
    <property type="entry name" value="SCD"/>
</dbReference>
<dbReference type="OrthoDB" id="498590at2759"/>
<dbReference type="RefSeq" id="XP_040727266.1">
    <property type="nucleotide sequence ID" value="XM_040866370.1"/>
</dbReference>
<proteinExistence type="predicted"/>
<dbReference type="PANTHER" id="PTHR11199:SF0">
    <property type="entry name" value="LD34181P-RELATED"/>
    <property type="match status" value="1"/>
</dbReference>
<reference evidence="4 5" key="1">
    <citation type="submission" date="2016-07" db="EMBL/GenBank/DDBJ databases">
        <title>Pervasive Adenine N6-methylation of Active Genes in Fungi.</title>
        <authorList>
            <consortium name="DOE Joint Genome Institute"/>
            <person name="Mondo S.J."/>
            <person name="Dannebaum R.O."/>
            <person name="Kuo R.C."/>
            <person name="Labutti K."/>
            <person name="Haridas S."/>
            <person name="Kuo A."/>
            <person name="Salamov A."/>
            <person name="Ahrendt S.R."/>
            <person name="Lipzen A."/>
            <person name="Sullivan W."/>
            <person name="Andreopoulos W.B."/>
            <person name="Clum A."/>
            <person name="Lindquist E."/>
            <person name="Daum C."/>
            <person name="Ramamoorthy G.K."/>
            <person name="Gryganskyi A."/>
            <person name="Culley D."/>
            <person name="Magnuson J.K."/>
            <person name="James T.Y."/>
            <person name="O'Malley M.A."/>
            <person name="Stajich J.E."/>
            <person name="Spatafora J.W."/>
            <person name="Visel A."/>
            <person name="Grigoriev I.V."/>
        </authorList>
    </citation>
    <scope>NUCLEOTIDE SEQUENCE [LARGE SCALE GENOMIC DNA]</scope>
    <source>
        <strain evidence="4 5">12-1054</strain>
    </source>
</reference>
<dbReference type="Proteomes" id="UP000193685">
    <property type="component" value="Unassembled WGS sequence"/>
</dbReference>
<dbReference type="Pfam" id="PF21581">
    <property type="entry name" value="SCD"/>
    <property type="match status" value="1"/>
</dbReference>